<evidence type="ECO:0000313" key="3">
    <source>
        <dbReference type="Proteomes" id="UP001168505"/>
    </source>
</evidence>
<reference evidence="2" key="1">
    <citation type="submission" date="2023-06" db="EMBL/GenBank/DDBJ databases">
        <authorList>
            <person name="Zeman M."/>
            <person name="Kubasova T."/>
            <person name="Jahodarova E."/>
            <person name="Nykrynova M."/>
            <person name="Rychlik I."/>
        </authorList>
    </citation>
    <scope>NUCLEOTIDE SEQUENCE</scope>
    <source>
        <strain evidence="2">15_COKtk</strain>
    </source>
</reference>
<dbReference type="Proteomes" id="UP001168505">
    <property type="component" value="Unassembled WGS sequence"/>
</dbReference>
<gene>
    <name evidence="2" type="ORF">QVN40_02060</name>
</gene>
<comment type="caution">
    <text evidence="2">The sequence shown here is derived from an EMBL/GenBank/DDBJ whole genome shotgun (WGS) entry which is preliminary data.</text>
</comment>
<evidence type="ECO:0000256" key="1">
    <source>
        <dbReference type="SAM" id="Phobius"/>
    </source>
</evidence>
<dbReference type="AlphaFoldDB" id="A0AAW7JNF2"/>
<sequence>MVQVLSVSQGPCGIIGVICIRPDCMLQFLVSVVIAIVCTFVITLVFAKTIGRKQLATL</sequence>
<reference evidence="2" key="2">
    <citation type="submission" date="2023-08" db="EMBL/GenBank/DDBJ databases">
        <title>Identification and characterization of horizontal gene transfer across gut microbiota members of farm animals based on homology search.</title>
        <authorList>
            <person name="Schwarzerova J."/>
            <person name="Nykrynova M."/>
            <person name="Jureckova K."/>
            <person name="Cejkova D."/>
            <person name="Rychlik I."/>
        </authorList>
    </citation>
    <scope>NUCLEOTIDE SEQUENCE</scope>
    <source>
        <strain evidence="2">15_COKtk</strain>
    </source>
</reference>
<organism evidence="2 3">
    <name type="scientific">Collinsella ihumii</name>
    <dbReference type="NCBI Taxonomy" id="1720204"/>
    <lineage>
        <taxon>Bacteria</taxon>
        <taxon>Bacillati</taxon>
        <taxon>Actinomycetota</taxon>
        <taxon>Coriobacteriia</taxon>
        <taxon>Coriobacteriales</taxon>
        <taxon>Coriobacteriaceae</taxon>
        <taxon>Collinsella</taxon>
    </lineage>
</organism>
<keyword evidence="1" id="KW-0472">Membrane</keyword>
<protein>
    <submittedName>
        <fullName evidence="2">Uncharacterized protein</fullName>
    </submittedName>
</protein>
<accession>A0AAW7JNF2</accession>
<dbReference type="RefSeq" id="WP_158095738.1">
    <property type="nucleotide sequence ID" value="NZ_JAUEIR010000001.1"/>
</dbReference>
<name>A0AAW7JNF2_9ACTN</name>
<keyword evidence="1" id="KW-0812">Transmembrane</keyword>
<keyword evidence="1" id="KW-1133">Transmembrane helix</keyword>
<feature type="transmembrane region" description="Helical" evidence="1">
    <location>
        <begin position="26"/>
        <end position="47"/>
    </location>
</feature>
<dbReference type="EMBL" id="JAUEIR010000001">
    <property type="protein sequence ID" value="MDN0068485.1"/>
    <property type="molecule type" value="Genomic_DNA"/>
</dbReference>
<proteinExistence type="predicted"/>
<evidence type="ECO:0000313" key="2">
    <source>
        <dbReference type="EMBL" id="MDN0068485.1"/>
    </source>
</evidence>